<dbReference type="InterPro" id="IPR006140">
    <property type="entry name" value="D-isomer_DH_NAD-bd"/>
</dbReference>
<dbReference type="Pfam" id="PF00389">
    <property type="entry name" value="2-Hacid_dh"/>
    <property type="match status" value="1"/>
</dbReference>
<protein>
    <recommendedName>
        <fullName evidence="2">phosphoglycerate dehydrogenase</fullName>
        <ecNumber evidence="2">1.1.1.95</ecNumber>
    </recommendedName>
</protein>
<dbReference type="InterPro" id="IPR029753">
    <property type="entry name" value="D-isomer_DH_CS"/>
</dbReference>
<evidence type="ECO:0000256" key="4">
    <source>
        <dbReference type="ARBA" id="ARBA00048731"/>
    </source>
</evidence>
<dbReference type="EMBL" id="RRYP01009925">
    <property type="protein sequence ID" value="TNV78739.1"/>
    <property type="molecule type" value="Genomic_DNA"/>
</dbReference>
<comment type="caution">
    <text evidence="7">The sequence shown here is derived from an EMBL/GenBank/DDBJ whole genome shotgun (WGS) entry which is preliminary data.</text>
</comment>
<evidence type="ECO:0000256" key="2">
    <source>
        <dbReference type="ARBA" id="ARBA00013143"/>
    </source>
</evidence>
<sequence length="382" mass="41609">MDVTYDAALNGDSLTKALSELHPNVLVVRSTKVTAADVNADPKLQLVVRAGAGYDTIDVAHCAKQGVYVANCPGKNAHAVAELTMGLILSIDRRIPEGVQLLREQKWNKGLFSNSTGIKGRTLGLIGFGNIAQLVMDRAKAFELNILVHTRTQKPGLEKKLGFQYASSLEDLLARSDIVSIHTPATSETKELVNKSFLAHMKPDAVLLNTSRGTVVNEADLLAHLEANKGFWFGTDVFNGEPAGTKEIAFTHPLAQHPRVYGSHHIGASTKQSEAAIGEEAVRIIKKYATQGAIDNDNCVNKESDGSKLHKMTIRHFDRVGVLAHVFAIFASFEWNVQELENIVFKGREACVVNIKFTGDLSHLEEAIAGVRKNENVIDVSI</sequence>
<dbReference type="SUPFAM" id="SSF52283">
    <property type="entry name" value="Formate/glycerate dehydrogenase catalytic domain-like"/>
    <property type="match status" value="1"/>
</dbReference>
<dbReference type="GO" id="GO:0030267">
    <property type="term" value="F:glyoxylate reductase (NADPH) activity"/>
    <property type="evidence" value="ECO:0007669"/>
    <property type="project" value="TreeGrafter"/>
</dbReference>
<dbReference type="Pfam" id="PF02826">
    <property type="entry name" value="2-Hacid_dh_C"/>
    <property type="match status" value="1"/>
</dbReference>
<dbReference type="PROSITE" id="PS51671">
    <property type="entry name" value="ACT"/>
    <property type="match status" value="1"/>
</dbReference>
<dbReference type="PANTHER" id="PTHR10996">
    <property type="entry name" value="2-HYDROXYACID DEHYDROGENASE-RELATED"/>
    <property type="match status" value="1"/>
</dbReference>
<dbReference type="EC" id="1.1.1.95" evidence="2"/>
<dbReference type="PANTHER" id="PTHR10996:SF264">
    <property type="entry name" value="HYPOTHETICAL D-ISOMER SPECIFIC 2-HYDROXYACID DEHYDROGENASE (EUROFUNG)"/>
    <property type="match status" value="1"/>
</dbReference>
<reference evidence="7" key="1">
    <citation type="submission" date="2019-06" db="EMBL/GenBank/DDBJ databases">
        <authorList>
            <person name="Zheng W."/>
        </authorList>
    </citation>
    <scope>NUCLEOTIDE SEQUENCE</scope>
    <source>
        <strain evidence="7">QDHG01</strain>
    </source>
</reference>
<evidence type="ECO:0000256" key="3">
    <source>
        <dbReference type="ARBA" id="ARBA00023002"/>
    </source>
</evidence>
<dbReference type="Proteomes" id="UP000785679">
    <property type="component" value="Unassembled WGS sequence"/>
</dbReference>
<dbReference type="GO" id="GO:0016618">
    <property type="term" value="F:hydroxypyruvate reductase [NAD(P)H] activity"/>
    <property type="evidence" value="ECO:0007669"/>
    <property type="project" value="TreeGrafter"/>
</dbReference>
<dbReference type="GO" id="GO:0051287">
    <property type="term" value="F:NAD binding"/>
    <property type="evidence" value="ECO:0007669"/>
    <property type="project" value="InterPro"/>
</dbReference>
<dbReference type="OrthoDB" id="298012at2759"/>
<dbReference type="PROSITE" id="PS00671">
    <property type="entry name" value="D_2_HYDROXYACID_DH_3"/>
    <property type="match status" value="1"/>
</dbReference>
<dbReference type="GO" id="GO:0004617">
    <property type="term" value="F:phosphoglycerate dehydrogenase activity"/>
    <property type="evidence" value="ECO:0007669"/>
    <property type="project" value="UniProtKB-EC"/>
</dbReference>
<organism evidence="7 8">
    <name type="scientific">Halteria grandinella</name>
    <dbReference type="NCBI Taxonomy" id="5974"/>
    <lineage>
        <taxon>Eukaryota</taxon>
        <taxon>Sar</taxon>
        <taxon>Alveolata</taxon>
        <taxon>Ciliophora</taxon>
        <taxon>Intramacronucleata</taxon>
        <taxon>Spirotrichea</taxon>
        <taxon>Stichotrichia</taxon>
        <taxon>Sporadotrichida</taxon>
        <taxon>Halteriidae</taxon>
        <taxon>Halteria</taxon>
    </lineage>
</organism>
<gene>
    <name evidence="7" type="ORF">FGO68_gene5726</name>
</gene>
<dbReference type="InterPro" id="IPR045865">
    <property type="entry name" value="ACT-like_dom_sf"/>
</dbReference>
<evidence type="ECO:0000256" key="5">
    <source>
        <dbReference type="RuleBase" id="RU003719"/>
    </source>
</evidence>
<dbReference type="UniPathway" id="UPA00135">
    <property type="reaction ID" value="UER00196"/>
</dbReference>
<feature type="domain" description="ACT" evidence="6">
    <location>
        <begin position="311"/>
        <end position="382"/>
    </location>
</feature>
<dbReference type="InterPro" id="IPR002912">
    <property type="entry name" value="ACT_dom"/>
</dbReference>
<accession>A0A8J8T1I8</accession>
<keyword evidence="3 5" id="KW-0560">Oxidoreductase</keyword>
<dbReference type="SUPFAM" id="SSF55021">
    <property type="entry name" value="ACT-like"/>
    <property type="match status" value="1"/>
</dbReference>
<comment type="pathway">
    <text evidence="1">Amino-acid biosynthesis; L-serine biosynthesis; L-serine from 3-phospho-D-glycerate: step 1/3.</text>
</comment>
<dbReference type="InterPro" id="IPR036291">
    <property type="entry name" value="NAD(P)-bd_dom_sf"/>
</dbReference>
<evidence type="ECO:0000313" key="7">
    <source>
        <dbReference type="EMBL" id="TNV78739.1"/>
    </source>
</evidence>
<dbReference type="SUPFAM" id="SSF51735">
    <property type="entry name" value="NAD(P)-binding Rossmann-fold domains"/>
    <property type="match status" value="1"/>
</dbReference>
<comment type="catalytic activity">
    <reaction evidence="4">
        <text>(2R)-3-phosphoglycerate + NAD(+) = 3-phosphooxypyruvate + NADH + H(+)</text>
        <dbReference type="Rhea" id="RHEA:12641"/>
        <dbReference type="ChEBI" id="CHEBI:15378"/>
        <dbReference type="ChEBI" id="CHEBI:18110"/>
        <dbReference type="ChEBI" id="CHEBI:57540"/>
        <dbReference type="ChEBI" id="CHEBI:57945"/>
        <dbReference type="ChEBI" id="CHEBI:58272"/>
        <dbReference type="EC" id="1.1.1.95"/>
    </reaction>
</comment>
<dbReference type="InterPro" id="IPR006139">
    <property type="entry name" value="D-isomer_2_OHA_DH_cat_dom"/>
</dbReference>
<dbReference type="InterPro" id="IPR050223">
    <property type="entry name" value="D-isomer_2-hydroxyacid_DH"/>
</dbReference>
<evidence type="ECO:0000256" key="1">
    <source>
        <dbReference type="ARBA" id="ARBA00005216"/>
    </source>
</evidence>
<dbReference type="GO" id="GO:0005829">
    <property type="term" value="C:cytosol"/>
    <property type="evidence" value="ECO:0007669"/>
    <property type="project" value="TreeGrafter"/>
</dbReference>
<keyword evidence="8" id="KW-1185">Reference proteome</keyword>
<evidence type="ECO:0000313" key="8">
    <source>
        <dbReference type="Proteomes" id="UP000785679"/>
    </source>
</evidence>
<proteinExistence type="inferred from homology"/>
<dbReference type="AlphaFoldDB" id="A0A8J8T1I8"/>
<evidence type="ECO:0000259" key="6">
    <source>
        <dbReference type="PROSITE" id="PS51671"/>
    </source>
</evidence>
<dbReference type="Gene3D" id="3.40.50.720">
    <property type="entry name" value="NAD(P)-binding Rossmann-like Domain"/>
    <property type="match status" value="2"/>
</dbReference>
<dbReference type="PROSITE" id="PS00670">
    <property type="entry name" value="D_2_HYDROXYACID_DH_2"/>
    <property type="match status" value="1"/>
</dbReference>
<name>A0A8J8T1I8_HALGN</name>
<comment type="similarity">
    <text evidence="5">Belongs to the D-isomer specific 2-hydroxyacid dehydrogenase family.</text>
</comment>